<accession>A0A2V1K3U7</accession>
<name>A0A2V1K3U7_9BURK</name>
<dbReference type="AlphaFoldDB" id="A0A2V1K3U7"/>
<reference evidence="2" key="1">
    <citation type="submission" date="2018-05" db="EMBL/GenBank/DDBJ databases">
        <authorList>
            <person name="Li Y."/>
        </authorList>
    </citation>
    <scope>NUCLEOTIDE SEQUENCE [LARGE SCALE GENOMIC DNA]</scope>
    <source>
        <strain evidence="2">3d-2-2</strain>
    </source>
</reference>
<protein>
    <submittedName>
        <fullName evidence="1">DUF2219 domain-containing protein</fullName>
    </submittedName>
</protein>
<gene>
    <name evidence="1" type="ORF">DD235_06450</name>
</gene>
<evidence type="ECO:0000313" key="1">
    <source>
        <dbReference type="EMBL" id="PWF24227.1"/>
    </source>
</evidence>
<dbReference type="Proteomes" id="UP000245212">
    <property type="component" value="Unassembled WGS sequence"/>
</dbReference>
<dbReference type="Gene3D" id="2.40.128.140">
    <property type="entry name" value="Outer membrane protein"/>
    <property type="match status" value="1"/>
</dbReference>
<sequence length="338" mass="38154">MFMLAGTAVAQDCVRDSSVEQAGFGVTLRIDNDMFGWDDQDQNYTNGLLLSVVSPNLTDFSNDPCQPAWMRKTSHFLRWLHPEATDLQNVVFSLGQGMFTPEDRYRSDLIEDDRPYAGVLFVSAGYNARADDLLRTTVLRLGVVGPAALAGKTQSEWHRIIGADRFKGWDNQLHNEPVFQLIHERTRRWQPAEARRGWGWDASTHWGGSLGNLATYANVGGEIRFGWRLPDDFGSSPLRPSGENMAPQPRGERNRGWGGHLFATVDGRWMVHDITLDGNTFRNSHSVHKRPFVADFGYGLAVTYGPWKVAFARYHRTREFDGQGDRPVFGSMTISRVF</sequence>
<organism evidence="1 2">
    <name type="scientific">Corticimicrobacter populi</name>
    <dbReference type="NCBI Taxonomy" id="2175229"/>
    <lineage>
        <taxon>Bacteria</taxon>
        <taxon>Pseudomonadati</taxon>
        <taxon>Pseudomonadota</taxon>
        <taxon>Betaproteobacteria</taxon>
        <taxon>Burkholderiales</taxon>
        <taxon>Alcaligenaceae</taxon>
        <taxon>Corticimicrobacter</taxon>
    </lineage>
</organism>
<comment type="caution">
    <text evidence="1">The sequence shown here is derived from an EMBL/GenBank/DDBJ whole genome shotgun (WGS) entry which is preliminary data.</text>
</comment>
<proteinExistence type="predicted"/>
<dbReference type="InterPro" id="IPR018707">
    <property type="entry name" value="LpxR"/>
</dbReference>
<keyword evidence="2" id="KW-1185">Reference proteome</keyword>
<dbReference type="EMBL" id="QETA01000002">
    <property type="protein sequence ID" value="PWF24227.1"/>
    <property type="molecule type" value="Genomic_DNA"/>
</dbReference>
<dbReference type="Pfam" id="PF09982">
    <property type="entry name" value="LpxR"/>
    <property type="match status" value="1"/>
</dbReference>
<dbReference type="InterPro" id="IPR037107">
    <property type="entry name" value="Put_OMP_sf"/>
</dbReference>
<evidence type="ECO:0000313" key="2">
    <source>
        <dbReference type="Proteomes" id="UP000245212"/>
    </source>
</evidence>